<dbReference type="Proteomes" id="UP000811282">
    <property type="component" value="Unassembled WGS sequence"/>
</dbReference>
<proteinExistence type="predicted"/>
<comment type="caution">
    <text evidence="2">The sequence shown here is derived from an EMBL/GenBank/DDBJ whole genome shotgun (WGS) entry which is preliminary data.</text>
</comment>
<name>A0ABS5YB54_9GAMM</name>
<accession>A0ABS5YB54</accession>
<keyword evidence="3" id="KW-1185">Reference proteome</keyword>
<gene>
    <name evidence="2" type="ORF">JZM24_09150</name>
</gene>
<evidence type="ECO:0000313" key="2">
    <source>
        <dbReference type="EMBL" id="MBT9432250.1"/>
    </source>
</evidence>
<protein>
    <submittedName>
        <fullName evidence="2">Uncharacterized protein</fullName>
    </submittedName>
</protein>
<organism evidence="2 3">
    <name type="scientific">Candidatus Sodalis endolongispinus</name>
    <dbReference type="NCBI Taxonomy" id="2812662"/>
    <lineage>
        <taxon>Bacteria</taxon>
        <taxon>Pseudomonadati</taxon>
        <taxon>Pseudomonadota</taxon>
        <taxon>Gammaproteobacteria</taxon>
        <taxon>Enterobacterales</taxon>
        <taxon>Bruguierivoracaceae</taxon>
        <taxon>Sodalis</taxon>
    </lineage>
</organism>
<feature type="region of interest" description="Disordered" evidence="1">
    <location>
        <begin position="31"/>
        <end position="51"/>
    </location>
</feature>
<evidence type="ECO:0000256" key="1">
    <source>
        <dbReference type="SAM" id="MobiDB-lite"/>
    </source>
</evidence>
<dbReference type="RefSeq" id="WP_215669418.1">
    <property type="nucleotide sequence ID" value="NZ_JAFJYC010000001.1"/>
</dbReference>
<dbReference type="EMBL" id="JAFJYC010000001">
    <property type="protein sequence ID" value="MBT9432250.1"/>
    <property type="molecule type" value="Genomic_DNA"/>
</dbReference>
<sequence>MADPESQAGRLILGEQSVITQDPLVMPESRVLAARGPRKRRKNKENKPLYTVQQERQPVVVLTPLSESRLNSLSNNAEEFSLDQQPENFCQIDLMTEEKDKIKGKELITYHKRNRTISLIESKMAKENIVLIVKQKIIFF</sequence>
<evidence type="ECO:0000313" key="3">
    <source>
        <dbReference type="Proteomes" id="UP000811282"/>
    </source>
</evidence>
<reference evidence="2 3" key="1">
    <citation type="journal article" date="2021" name="Genome Biol. Evol.">
        <title>The evolution of interdependence in a four-way mealybug symbiosis.</title>
        <authorList>
            <person name="Garber A.I."/>
            <person name="Kupper M."/>
            <person name="Laetsch D.R."/>
            <person name="Weldon S.R."/>
            <person name="Ladinsky M.S."/>
            <person name="Bjorkman P.J."/>
            <person name="McCutcheon J.P."/>
        </authorList>
    </citation>
    <scope>NUCLEOTIDE SEQUENCE [LARGE SCALE GENOMIC DNA]</scope>
    <source>
        <strain evidence="2">SOD</strain>
    </source>
</reference>